<evidence type="ECO:0000313" key="2">
    <source>
        <dbReference type="EMBL" id="EKX73029.1"/>
    </source>
</evidence>
<accession>L1LCM1</accession>
<dbReference type="GeneID" id="15802693"/>
<keyword evidence="1" id="KW-0472">Membrane</keyword>
<evidence type="ECO:0000256" key="1">
    <source>
        <dbReference type="SAM" id="Phobius"/>
    </source>
</evidence>
<comment type="caution">
    <text evidence="2">The sequence shown here is derived from an EMBL/GenBank/DDBJ whole genome shotgun (WGS) entry which is preliminary data.</text>
</comment>
<protein>
    <submittedName>
        <fullName evidence="2">Uncharacterized protein</fullName>
    </submittedName>
</protein>
<proteinExistence type="predicted"/>
<keyword evidence="1" id="KW-1133">Transmembrane helix</keyword>
<gene>
    <name evidence="2" type="ORF">BEWA_015900</name>
</gene>
<organism evidence="2 3">
    <name type="scientific">Theileria equi strain WA</name>
    <dbReference type="NCBI Taxonomy" id="1537102"/>
    <lineage>
        <taxon>Eukaryota</taxon>
        <taxon>Sar</taxon>
        <taxon>Alveolata</taxon>
        <taxon>Apicomplexa</taxon>
        <taxon>Aconoidasida</taxon>
        <taxon>Piroplasmida</taxon>
        <taxon>Theileriidae</taxon>
        <taxon>Theileria</taxon>
    </lineage>
</organism>
<feature type="transmembrane region" description="Helical" evidence="1">
    <location>
        <begin position="40"/>
        <end position="73"/>
    </location>
</feature>
<name>L1LCM1_THEEQ</name>
<dbReference type="EMBL" id="ACOU01000004">
    <property type="protein sequence ID" value="EKX73029.1"/>
    <property type="molecule type" value="Genomic_DNA"/>
</dbReference>
<dbReference type="Proteomes" id="UP000031512">
    <property type="component" value="Unassembled WGS sequence"/>
</dbReference>
<keyword evidence="3" id="KW-1185">Reference proteome</keyword>
<dbReference type="VEuPathDB" id="PiroplasmaDB:BEWA_015900"/>
<sequence length="111" mass="12828">MVKELMAKVESLFLNLLYPYLQNKVILVIEGLRKRKALFVLAVVLGVVENLLLKLLLLNLILLLPLFLLALILSTSYPWYLYSFFLLLLVLLPIWLLKVILTLLILLLVKL</sequence>
<dbReference type="KEGG" id="beq:BEWA_015900"/>
<reference evidence="2 3" key="1">
    <citation type="journal article" date="2012" name="BMC Genomics">
        <title>Comparative genomic analysis and phylogenetic position of Theileria equi.</title>
        <authorList>
            <person name="Kappmeyer L.S."/>
            <person name="Thiagarajan M."/>
            <person name="Herndon D.R."/>
            <person name="Ramsay J.D."/>
            <person name="Caler E."/>
            <person name="Djikeng A."/>
            <person name="Gillespie J.J."/>
            <person name="Lau A.O."/>
            <person name="Roalson E.H."/>
            <person name="Silva J.C."/>
            <person name="Silva M.G."/>
            <person name="Suarez C.E."/>
            <person name="Ueti M.W."/>
            <person name="Nene V.M."/>
            <person name="Mealey R.H."/>
            <person name="Knowles D.P."/>
            <person name="Brayton K.A."/>
        </authorList>
    </citation>
    <scope>NUCLEOTIDE SEQUENCE [LARGE SCALE GENOMIC DNA]</scope>
    <source>
        <strain evidence="2 3">WA</strain>
    </source>
</reference>
<keyword evidence="1" id="KW-0812">Transmembrane</keyword>
<dbReference type="AlphaFoldDB" id="L1LCM1"/>
<evidence type="ECO:0000313" key="3">
    <source>
        <dbReference type="Proteomes" id="UP000031512"/>
    </source>
</evidence>
<feature type="transmembrane region" description="Helical" evidence="1">
    <location>
        <begin position="79"/>
        <end position="109"/>
    </location>
</feature>
<dbReference type="RefSeq" id="XP_004832481.1">
    <property type="nucleotide sequence ID" value="XM_004832424.1"/>
</dbReference>